<dbReference type="PATRIC" id="fig|443610.3.peg.1126"/>
<dbReference type="RefSeq" id="WP_046109336.1">
    <property type="nucleotide sequence ID" value="NZ_JZEX01000123.1"/>
</dbReference>
<evidence type="ECO:0000313" key="2">
    <source>
        <dbReference type="Proteomes" id="UP000033632"/>
    </source>
</evidence>
<dbReference type="Pfam" id="PF07704">
    <property type="entry name" value="PSK_trans_fac"/>
    <property type="match status" value="1"/>
</dbReference>
<dbReference type="AlphaFoldDB" id="A0A0F5FRF4"/>
<proteinExistence type="predicted"/>
<dbReference type="OrthoDB" id="495439at2"/>
<evidence type="ECO:0000313" key="1">
    <source>
        <dbReference type="EMBL" id="KKB11135.1"/>
    </source>
</evidence>
<name>A0A0F5FRF4_9HYPH</name>
<dbReference type="InterPro" id="IPR011660">
    <property type="entry name" value="VapB-like"/>
</dbReference>
<dbReference type="Proteomes" id="UP000033632">
    <property type="component" value="Unassembled WGS sequence"/>
</dbReference>
<sequence>MALSIKDPETEQLARELAKHTGETITQATKRALADRLRRARKLSDVQRDILLRDLEAIRERMNALPVLDNRSPDEIIGYDENGLPR</sequence>
<accession>A0A0F5FRF4</accession>
<protein>
    <submittedName>
        <fullName evidence="1">Antitoxin</fullName>
    </submittedName>
</protein>
<dbReference type="STRING" id="443610.VE25_14415"/>
<comment type="caution">
    <text evidence="1">The sequence shown here is derived from an EMBL/GenBank/DDBJ whole genome shotgun (WGS) entry which is preliminary data.</text>
</comment>
<keyword evidence="2" id="KW-1185">Reference proteome</keyword>
<dbReference type="EMBL" id="JZEX01000123">
    <property type="protein sequence ID" value="KKB11135.1"/>
    <property type="molecule type" value="Genomic_DNA"/>
</dbReference>
<organism evidence="1 2">
    <name type="scientific">Devosia geojensis</name>
    <dbReference type="NCBI Taxonomy" id="443610"/>
    <lineage>
        <taxon>Bacteria</taxon>
        <taxon>Pseudomonadati</taxon>
        <taxon>Pseudomonadota</taxon>
        <taxon>Alphaproteobacteria</taxon>
        <taxon>Hyphomicrobiales</taxon>
        <taxon>Devosiaceae</taxon>
        <taxon>Devosia</taxon>
    </lineage>
</organism>
<reference evidence="1 2" key="1">
    <citation type="submission" date="2015-03" db="EMBL/GenBank/DDBJ databases">
        <authorList>
            <person name="Hassan Y.I."/>
            <person name="Lepp D."/>
            <person name="Li X.-Z."/>
            <person name="Zhou T."/>
        </authorList>
    </citation>
    <scope>NUCLEOTIDE SEQUENCE [LARGE SCALE GENOMIC DNA]</scope>
    <source>
        <strain evidence="1 2">BD-c194</strain>
    </source>
</reference>
<gene>
    <name evidence="1" type="ORF">VE25_14415</name>
</gene>